<protein>
    <recommendedName>
        <fullName evidence="3">Cyanovirin-N domain-containing protein</fullName>
    </recommendedName>
</protein>
<accession>A0A0G4KER1</accession>
<feature type="domain" description="Cyanovirin-N" evidence="3">
    <location>
        <begin position="29"/>
        <end position="137"/>
    </location>
</feature>
<reference evidence="5" key="1">
    <citation type="submission" date="2015-05" db="EMBL/GenBank/DDBJ databases">
        <authorList>
            <person name="Fogelqvist Johan"/>
        </authorList>
    </citation>
    <scope>NUCLEOTIDE SEQUENCE [LARGE SCALE GENOMIC DNA]</scope>
</reference>
<sequence>MAPNARVVCAAMVVLAWVGSSAGASDGSFVKTCVWDACKFRNNRILGTYCNNDKTEIFDYDWTQIDLSKCVGNNGGTLVASENGRFHGSCEKCKLTNNYKDGTQYLACRCHRADEKGGTRKTKIDLDKVLYNDNGTLGCHDHEGSKFRRPPPEWDPDTDDEDEA</sequence>
<dbReference type="Proteomes" id="UP000045706">
    <property type="component" value="Unassembled WGS sequence"/>
</dbReference>
<feature type="compositionally biased region" description="Basic and acidic residues" evidence="1">
    <location>
        <begin position="140"/>
        <end position="152"/>
    </location>
</feature>
<feature type="region of interest" description="Disordered" evidence="1">
    <location>
        <begin position="140"/>
        <end position="164"/>
    </location>
</feature>
<dbReference type="InterPro" id="IPR011058">
    <property type="entry name" value="Cyanovirin-N"/>
</dbReference>
<keyword evidence="2" id="KW-0732">Signal</keyword>
<dbReference type="AlphaFoldDB" id="A0A0G4KER1"/>
<name>A0A0G4KER1_VERLO</name>
<dbReference type="InterPro" id="IPR036673">
    <property type="entry name" value="Cyanovirin-N_sf"/>
</dbReference>
<evidence type="ECO:0000313" key="4">
    <source>
        <dbReference type="EMBL" id="CRJ86108.1"/>
    </source>
</evidence>
<organism evidence="4 5">
    <name type="scientific">Verticillium longisporum</name>
    <name type="common">Verticillium dahliae var. longisporum</name>
    <dbReference type="NCBI Taxonomy" id="100787"/>
    <lineage>
        <taxon>Eukaryota</taxon>
        <taxon>Fungi</taxon>
        <taxon>Dikarya</taxon>
        <taxon>Ascomycota</taxon>
        <taxon>Pezizomycotina</taxon>
        <taxon>Sordariomycetes</taxon>
        <taxon>Hypocreomycetidae</taxon>
        <taxon>Glomerellales</taxon>
        <taxon>Plectosphaerellaceae</taxon>
        <taxon>Verticillium</taxon>
    </lineage>
</organism>
<evidence type="ECO:0000259" key="3">
    <source>
        <dbReference type="Pfam" id="PF08881"/>
    </source>
</evidence>
<feature type="signal peptide" evidence="2">
    <location>
        <begin position="1"/>
        <end position="23"/>
    </location>
</feature>
<proteinExistence type="predicted"/>
<gene>
    <name evidence="4" type="ORF">BN1723_000074</name>
</gene>
<evidence type="ECO:0000313" key="5">
    <source>
        <dbReference type="Proteomes" id="UP000045706"/>
    </source>
</evidence>
<dbReference type="Pfam" id="PF08881">
    <property type="entry name" value="CVNH"/>
    <property type="match status" value="1"/>
</dbReference>
<dbReference type="Gene3D" id="2.30.60.10">
    <property type="entry name" value="Cyanovirin-N"/>
    <property type="match status" value="1"/>
</dbReference>
<feature type="chain" id="PRO_5002565097" description="Cyanovirin-N domain-containing protein" evidence="2">
    <location>
        <begin position="24"/>
        <end position="164"/>
    </location>
</feature>
<evidence type="ECO:0000256" key="1">
    <source>
        <dbReference type="SAM" id="MobiDB-lite"/>
    </source>
</evidence>
<dbReference type="SUPFAM" id="SSF51322">
    <property type="entry name" value="Cyanovirin-N"/>
    <property type="match status" value="1"/>
</dbReference>
<feature type="compositionally biased region" description="Acidic residues" evidence="1">
    <location>
        <begin position="154"/>
        <end position="164"/>
    </location>
</feature>
<evidence type="ECO:0000256" key="2">
    <source>
        <dbReference type="SAM" id="SignalP"/>
    </source>
</evidence>
<dbReference type="EMBL" id="CVQI01000001">
    <property type="protein sequence ID" value="CRJ86108.1"/>
    <property type="molecule type" value="Genomic_DNA"/>
</dbReference>